<sequence length="79" mass="8458">MSRNFLKLNSSKTEALLIGSKSTLTKSQNTPAPNIIIDGFPIPFAAQVKSLGVILDGSLSFAPHVKNITRTANSKFTLV</sequence>
<name>A0ABD2G2E8_PAGBO</name>
<dbReference type="EMBL" id="JBIYXZ010002083">
    <property type="protein sequence ID" value="KAL3048075.1"/>
    <property type="molecule type" value="Genomic_DNA"/>
</dbReference>
<keyword evidence="2" id="KW-1185">Reference proteome</keyword>
<dbReference type="AlphaFoldDB" id="A0ABD2G2E8"/>
<reference evidence="1 2" key="2">
    <citation type="journal article" date="2024" name="G3 (Bethesda)">
        <title>The genome of the cryopelagic Antarctic bald notothen, Trematomus borchgrevinki.</title>
        <authorList>
            <person name="Rayamajhi N."/>
            <person name="Rivera-Colon A.G."/>
            <person name="Minhas B.F."/>
            <person name="Cheng C.C."/>
            <person name="Catchen J.M."/>
        </authorList>
    </citation>
    <scope>NUCLEOTIDE SEQUENCE [LARGE SCALE GENOMIC DNA]</scope>
    <source>
        <strain evidence="1">AGRC-2024</strain>
    </source>
</reference>
<accession>A0ABD2G2E8</accession>
<organism evidence="1 2">
    <name type="scientific">Pagothenia borchgrevinki</name>
    <name type="common">Bald rockcod</name>
    <name type="synonym">Trematomus borchgrevinki</name>
    <dbReference type="NCBI Taxonomy" id="8213"/>
    <lineage>
        <taxon>Eukaryota</taxon>
        <taxon>Metazoa</taxon>
        <taxon>Chordata</taxon>
        <taxon>Craniata</taxon>
        <taxon>Vertebrata</taxon>
        <taxon>Euteleostomi</taxon>
        <taxon>Actinopterygii</taxon>
        <taxon>Neopterygii</taxon>
        <taxon>Teleostei</taxon>
        <taxon>Neoteleostei</taxon>
        <taxon>Acanthomorphata</taxon>
        <taxon>Eupercaria</taxon>
        <taxon>Perciformes</taxon>
        <taxon>Notothenioidei</taxon>
        <taxon>Nototheniidae</taxon>
        <taxon>Pagothenia</taxon>
    </lineage>
</organism>
<evidence type="ECO:0000313" key="1">
    <source>
        <dbReference type="EMBL" id="KAL3048075.1"/>
    </source>
</evidence>
<comment type="caution">
    <text evidence="1">The sequence shown here is derived from an EMBL/GenBank/DDBJ whole genome shotgun (WGS) entry which is preliminary data.</text>
</comment>
<reference evidence="1 2" key="1">
    <citation type="journal article" date="2022" name="G3 (Bethesda)">
        <title>Evaluating Illumina-, Nanopore-, and PacBio-based genome assembly strategies with the bald notothen, Trematomus borchgrevinki.</title>
        <authorList>
            <person name="Rayamajhi N."/>
            <person name="Cheng C.C."/>
            <person name="Catchen J.M."/>
        </authorList>
    </citation>
    <scope>NUCLEOTIDE SEQUENCE [LARGE SCALE GENOMIC DNA]</scope>
    <source>
        <strain evidence="1">AGRC-2024</strain>
    </source>
</reference>
<evidence type="ECO:0000313" key="2">
    <source>
        <dbReference type="Proteomes" id="UP001619887"/>
    </source>
</evidence>
<proteinExistence type="predicted"/>
<gene>
    <name evidence="1" type="ORF">OYC64_006784</name>
</gene>
<dbReference type="Proteomes" id="UP001619887">
    <property type="component" value="Unassembled WGS sequence"/>
</dbReference>
<protein>
    <submittedName>
        <fullName evidence="1">Uncharacterized protein</fullName>
    </submittedName>
</protein>